<organism evidence="2 3">
    <name type="scientific">Roseimaritima multifibrata</name>
    <dbReference type="NCBI Taxonomy" id="1930274"/>
    <lineage>
        <taxon>Bacteria</taxon>
        <taxon>Pseudomonadati</taxon>
        <taxon>Planctomycetota</taxon>
        <taxon>Planctomycetia</taxon>
        <taxon>Pirellulales</taxon>
        <taxon>Pirellulaceae</taxon>
        <taxon>Roseimaritima</taxon>
    </lineage>
</organism>
<reference evidence="2 3" key="1">
    <citation type="submission" date="2019-02" db="EMBL/GenBank/DDBJ databases">
        <title>Deep-cultivation of Planctomycetes and their phenomic and genomic characterization uncovers novel biology.</title>
        <authorList>
            <person name="Wiegand S."/>
            <person name="Jogler M."/>
            <person name="Boedeker C."/>
            <person name="Pinto D."/>
            <person name="Vollmers J."/>
            <person name="Rivas-Marin E."/>
            <person name="Kohn T."/>
            <person name="Peeters S.H."/>
            <person name="Heuer A."/>
            <person name="Rast P."/>
            <person name="Oberbeckmann S."/>
            <person name="Bunk B."/>
            <person name="Jeske O."/>
            <person name="Meyerdierks A."/>
            <person name="Storesund J.E."/>
            <person name="Kallscheuer N."/>
            <person name="Luecker S."/>
            <person name="Lage O.M."/>
            <person name="Pohl T."/>
            <person name="Merkel B.J."/>
            <person name="Hornburger P."/>
            <person name="Mueller R.-W."/>
            <person name="Bruemmer F."/>
            <person name="Labrenz M."/>
            <person name="Spormann A.M."/>
            <person name="Op den Camp H."/>
            <person name="Overmann J."/>
            <person name="Amann R."/>
            <person name="Jetten M.S.M."/>
            <person name="Mascher T."/>
            <person name="Medema M.H."/>
            <person name="Devos D.P."/>
            <person name="Kaster A.-K."/>
            <person name="Ovreas L."/>
            <person name="Rohde M."/>
            <person name="Galperin M.Y."/>
            <person name="Jogler C."/>
        </authorList>
    </citation>
    <scope>NUCLEOTIDE SEQUENCE [LARGE SCALE GENOMIC DNA]</scope>
    <source>
        <strain evidence="2 3">FF011L</strain>
    </source>
</reference>
<protein>
    <submittedName>
        <fullName evidence="2">Uncharacterized protein</fullName>
    </submittedName>
</protein>
<keyword evidence="1" id="KW-1133">Transmembrane helix</keyword>
<dbReference type="OrthoDB" id="264282at2"/>
<sequence length="284" mass="32742">MSCLSKRFQEKRTPAWIIAKVLSPTSLACVVIIVASLIAQSSHAQFQAIAAAGQPMIPDRQFDSWVFQNLKNETVCKEVLEGQLDNQIELIETYLSLSDDQEKKIKLAGRGDMRHFFDQVEIHRAQFRELQSDRKNANVIFQKIQPLQLRMQKGLFTEDSLFQKVLLNTLDEGQRKKHEAWRKKREARLRLIVIRTALAEIEQLIPLLDHQRKALLTVLTENTNLELQPSAYLNYYMRYQIGLLDTDAMKSVLDANQLKAFKAYAAQGHAYKRFLQQQGLLADD</sequence>
<accession>A0A517MNJ1</accession>
<gene>
    <name evidence="2" type="ORF">FF011L_52530</name>
</gene>
<proteinExistence type="predicted"/>
<keyword evidence="3" id="KW-1185">Reference proteome</keyword>
<dbReference type="RefSeq" id="WP_145354588.1">
    <property type="nucleotide sequence ID" value="NZ_CP036262.1"/>
</dbReference>
<dbReference type="EMBL" id="CP036262">
    <property type="protein sequence ID" value="QDS96442.1"/>
    <property type="molecule type" value="Genomic_DNA"/>
</dbReference>
<evidence type="ECO:0000256" key="1">
    <source>
        <dbReference type="SAM" id="Phobius"/>
    </source>
</evidence>
<evidence type="ECO:0000313" key="2">
    <source>
        <dbReference type="EMBL" id="QDS96442.1"/>
    </source>
</evidence>
<dbReference type="Proteomes" id="UP000320672">
    <property type="component" value="Chromosome"/>
</dbReference>
<feature type="transmembrane region" description="Helical" evidence="1">
    <location>
        <begin position="21"/>
        <end position="39"/>
    </location>
</feature>
<name>A0A517MNJ1_9BACT</name>
<keyword evidence="1" id="KW-0812">Transmembrane</keyword>
<dbReference type="AlphaFoldDB" id="A0A517MNJ1"/>
<evidence type="ECO:0000313" key="3">
    <source>
        <dbReference type="Proteomes" id="UP000320672"/>
    </source>
</evidence>
<dbReference type="KEGG" id="rml:FF011L_52530"/>
<keyword evidence="1" id="KW-0472">Membrane</keyword>